<evidence type="ECO:0000256" key="1">
    <source>
        <dbReference type="SAM" id="MobiDB-lite"/>
    </source>
</evidence>
<keyword evidence="3" id="KW-1185">Reference proteome</keyword>
<dbReference type="EMBL" id="CAJNOB010000012">
    <property type="protein sequence ID" value="CAF0696206.1"/>
    <property type="molecule type" value="Genomic_DNA"/>
</dbReference>
<gene>
    <name evidence="2" type="ORF">MPNT_20150</name>
</gene>
<evidence type="ECO:0000313" key="2">
    <source>
        <dbReference type="EMBL" id="CAF0696206.1"/>
    </source>
</evidence>
<name>A0A8J2BSC6_9BACT</name>
<reference evidence="2" key="1">
    <citation type="submission" date="2021-02" db="EMBL/GenBank/DDBJ databases">
        <authorList>
            <person name="Cremers G."/>
            <person name="Picone N."/>
        </authorList>
    </citation>
    <scope>NUCLEOTIDE SEQUENCE</scope>
    <source>
        <strain evidence="2">PQ17</strain>
    </source>
</reference>
<sequence>MLGKKRVGQSGGLEEGWVGGSDEAVLCNRT</sequence>
<protein>
    <submittedName>
        <fullName evidence="2">Uncharacterized protein</fullName>
    </submittedName>
</protein>
<comment type="caution">
    <text evidence="2">The sequence shown here is derived from an EMBL/GenBank/DDBJ whole genome shotgun (WGS) entry which is preliminary data.</text>
</comment>
<proteinExistence type="predicted"/>
<feature type="region of interest" description="Disordered" evidence="1">
    <location>
        <begin position="1"/>
        <end position="30"/>
    </location>
</feature>
<accession>A0A8J2BSC6</accession>
<dbReference type="Proteomes" id="UP000663859">
    <property type="component" value="Unassembled WGS sequence"/>
</dbReference>
<organism evidence="2 3">
    <name type="scientific">Candidatus Methylacidithermus pantelleriae</name>
    <dbReference type="NCBI Taxonomy" id="2744239"/>
    <lineage>
        <taxon>Bacteria</taxon>
        <taxon>Pseudomonadati</taxon>
        <taxon>Verrucomicrobiota</taxon>
        <taxon>Methylacidiphilae</taxon>
        <taxon>Methylacidiphilales</taxon>
        <taxon>Methylacidiphilaceae</taxon>
        <taxon>Candidatus Methylacidithermus</taxon>
    </lineage>
</organism>
<evidence type="ECO:0000313" key="3">
    <source>
        <dbReference type="Proteomes" id="UP000663859"/>
    </source>
</evidence>
<dbReference type="AlphaFoldDB" id="A0A8J2BSC6"/>
<feature type="compositionally biased region" description="Gly residues" evidence="1">
    <location>
        <begin position="9"/>
        <end position="19"/>
    </location>
</feature>